<accession>A0A7W9AJJ5</accession>
<comment type="caution">
    <text evidence="1">The sequence shown here is derived from an EMBL/GenBank/DDBJ whole genome shotgun (WGS) entry which is preliminary data.</text>
</comment>
<dbReference type="EMBL" id="JACIJC010000004">
    <property type="protein sequence ID" value="MBB5686835.1"/>
    <property type="molecule type" value="Genomic_DNA"/>
</dbReference>
<reference evidence="1 2" key="1">
    <citation type="submission" date="2020-08" db="EMBL/GenBank/DDBJ databases">
        <title>Genomic Encyclopedia of Type Strains, Phase IV (KMG-IV): sequencing the most valuable type-strain genomes for metagenomic binning, comparative biology and taxonomic classification.</title>
        <authorList>
            <person name="Goeker M."/>
        </authorList>
    </citation>
    <scope>NUCLEOTIDE SEQUENCE [LARGE SCALE GENOMIC DNA]</scope>
    <source>
        <strain evidence="1 2">DSM 25079</strain>
    </source>
</reference>
<evidence type="ECO:0000313" key="1">
    <source>
        <dbReference type="EMBL" id="MBB5686835.1"/>
    </source>
</evidence>
<protein>
    <recommendedName>
        <fullName evidence="3">Nucleotidyltransferase family protein</fullName>
    </recommendedName>
</protein>
<keyword evidence="2" id="KW-1185">Reference proteome</keyword>
<dbReference type="AlphaFoldDB" id="A0A7W9AJJ5"/>
<sequence>MPQDEPPPPAYRPAFEAALRLLARVSEDMAALGYARPVLVGGGAAEYYSASALMTGDIDLCSPLQDALEAVMRDHGFVRPSGPGMATRGWIHPEYGLGFEIVASVPMDGAVDRDHIFLVEGMEKGAAFSIISVEDLIADRMGQYASGSAPEMRGQARILFALHPDADLLYLEKRIRTETFDAYGIEALKA</sequence>
<name>A0A7W9AJJ5_9SPHN</name>
<proteinExistence type="predicted"/>
<dbReference type="Proteomes" id="UP000549617">
    <property type="component" value="Unassembled WGS sequence"/>
</dbReference>
<organism evidence="1 2">
    <name type="scientific">Sphingobium boeckii</name>
    <dbReference type="NCBI Taxonomy" id="1082345"/>
    <lineage>
        <taxon>Bacteria</taxon>
        <taxon>Pseudomonadati</taxon>
        <taxon>Pseudomonadota</taxon>
        <taxon>Alphaproteobacteria</taxon>
        <taxon>Sphingomonadales</taxon>
        <taxon>Sphingomonadaceae</taxon>
        <taxon>Sphingobium</taxon>
    </lineage>
</organism>
<gene>
    <name evidence="1" type="ORF">FHS49_002859</name>
</gene>
<dbReference type="RefSeq" id="WP_184019621.1">
    <property type="nucleotide sequence ID" value="NZ_JACIJC010000004.1"/>
</dbReference>
<evidence type="ECO:0008006" key="3">
    <source>
        <dbReference type="Google" id="ProtNLM"/>
    </source>
</evidence>
<evidence type="ECO:0000313" key="2">
    <source>
        <dbReference type="Proteomes" id="UP000549617"/>
    </source>
</evidence>